<name>A0A7Y9XVY9_9SPHN</name>
<evidence type="ECO:0000259" key="3">
    <source>
        <dbReference type="PROSITE" id="PS51186"/>
    </source>
</evidence>
<keyword evidence="5" id="KW-1185">Reference proteome</keyword>
<evidence type="ECO:0000313" key="5">
    <source>
        <dbReference type="Proteomes" id="UP000522081"/>
    </source>
</evidence>
<keyword evidence="4" id="KW-0687">Ribonucleoprotein</keyword>
<keyword evidence="1" id="KW-0808">Transferase</keyword>
<keyword evidence="4" id="KW-0689">Ribosomal protein</keyword>
<protein>
    <submittedName>
        <fullName evidence="4">Ribosomal protein S18 acetylase RimI-like enzyme</fullName>
    </submittedName>
</protein>
<dbReference type="RefSeq" id="WP_229735535.1">
    <property type="nucleotide sequence ID" value="NZ_BMGF01000003.1"/>
</dbReference>
<dbReference type="PROSITE" id="PS51186">
    <property type="entry name" value="GNAT"/>
    <property type="match status" value="1"/>
</dbReference>
<gene>
    <name evidence="4" type="ORF">FHS75_001923</name>
</gene>
<evidence type="ECO:0000256" key="2">
    <source>
        <dbReference type="ARBA" id="ARBA00023315"/>
    </source>
</evidence>
<dbReference type="InterPro" id="IPR016181">
    <property type="entry name" value="Acyl_CoA_acyltransferase"/>
</dbReference>
<evidence type="ECO:0000256" key="1">
    <source>
        <dbReference type="ARBA" id="ARBA00022679"/>
    </source>
</evidence>
<accession>A0A7Y9XVY9</accession>
<evidence type="ECO:0000313" key="4">
    <source>
        <dbReference type="EMBL" id="NYH95594.1"/>
    </source>
</evidence>
<dbReference type="EMBL" id="JACBZF010000003">
    <property type="protein sequence ID" value="NYH95594.1"/>
    <property type="molecule type" value="Genomic_DNA"/>
</dbReference>
<dbReference type="Gene3D" id="3.40.630.30">
    <property type="match status" value="1"/>
</dbReference>
<dbReference type="CDD" id="cd04301">
    <property type="entry name" value="NAT_SF"/>
    <property type="match status" value="1"/>
</dbReference>
<dbReference type="InterPro" id="IPR000182">
    <property type="entry name" value="GNAT_dom"/>
</dbReference>
<proteinExistence type="predicted"/>
<dbReference type="SUPFAM" id="SSF55729">
    <property type="entry name" value="Acyl-CoA N-acyltransferases (Nat)"/>
    <property type="match status" value="1"/>
</dbReference>
<dbReference type="Pfam" id="PF00583">
    <property type="entry name" value="Acetyltransf_1"/>
    <property type="match status" value="1"/>
</dbReference>
<feature type="domain" description="N-acetyltransferase" evidence="3">
    <location>
        <begin position="9"/>
        <end position="167"/>
    </location>
</feature>
<dbReference type="InterPro" id="IPR050832">
    <property type="entry name" value="Bact_Acetyltransf"/>
</dbReference>
<dbReference type="Proteomes" id="UP000522081">
    <property type="component" value="Unassembled WGS sequence"/>
</dbReference>
<reference evidence="4 5" key="1">
    <citation type="submission" date="2020-07" db="EMBL/GenBank/DDBJ databases">
        <title>Genomic Encyclopedia of Type Strains, Phase IV (KMG-IV): sequencing the most valuable type-strain genomes for metagenomic binning, comparative biology and taxonomic classification.</title>
        <authorList>
            <person name="Goeker M."/>
        </authorList>
    </citation>
    <scope>NUCLEOTIDE SEQUENCE [LARGE SCALE GENOMIC DNA]</scope>
    <source>
        <strain evidence="4 5">DSM 29043</strain>
    </source>
</reference>
<organism evidence="4 5">
    <name type="scientific">Novosphingobium marinum</name>
    <dbReference type="NCBI Taxonomy" id="1514948"/>
    <lineage>
        <taxon>Bacteria</taxon>
        <taxon>Pseudomonadati</taxon>
        <taxon>Pseudomonadota</taxon>
        <taxon>Alphaproteobacteria</taxon>
        <taxon>Sphingomonadales</taxon>
        <taxon>Sphingomonadaceae</taxon>
        <taxon>Novosphingobium</taxon>
    </lineage>
</organism>
<sequence length="167" mass="17602">MTDALAPDLTIEKADYTSDRDGAALVALLDAYARDPMGGGERLDESVKERLAPALAAFPGAFTLIARDGDDAVGLANCFTGFSTFKARPIVNIHDIAVVPVHRGRGIGKALMNAVEGEAIARGACKVTLEVLSGNEPAKSLYASLGYSAYSLRPETGTAQFWEKALD</sequence>
<comment type="caution">
    <text evidence="4">The sequence shown here is derived from an EMBL/GenBank/DDBJ whole genome shotgun (WGS) entry which is preliminary data.</text>
</comment>
<keyword evidence="2" id="KW-0012">Acyltransferase</keyword>
<dbReference type="AlphaFoldDB" id="A0A7Y9XVY9"/>
<dbReference type="PANTHER" id="PTHR43877">
    <property type="entry name" value="AMINOALKYLPHOSPHONATE N-ACETYLTRANSFERASE-RELATED-RELATED"/>
    <property type="match status" value="1"/>
</dbReference>
<dbReference type="GO" id="GO:0016747">
    <property type="term" value="F:acyltransferase activity, transferring groups other than amino-acyl groups"/>
    <property type="evidence" value="ECO:0007669"/>
    <property type="project" value="InterPro"/>
</dbReference>
<dbReference type="GO" id="GO:0005840">
    <property type="term" value="C:ribosome"/>
    <property type="evidence" value="ECO:0007669"/>
    <property type="project" value="UniProtKB-KW"/>
</dbReference>
<dbReference type="PANTHER" id="PTHR43877:SF2">
    <property type="entry name" value="AMINOALKYLPHOSPHONATE N-ACETYLTRANSFERASE-RELATED"/>
    <property type="match status" value="1"/>
</dbReference>